<dbReference type="PRINTS" id="PR00164">
    <property type="entry name" value="ABC2TRNSPORT"/>
</dbReference>
<dbReference type="InterPro" id="IPR047817">
    <property type="entry name" value="ABC2_TM_bact-type"/>
</dbReference>
<evidence type="ECO:0000256" key="8">
    <source>
        <dbReference type="ARBA" id="ARBA00022989"/>
    </source>
</evidence>
<evidence type="ECO:0000313" key="13">
    <source>
        <dbReference type="EMBL" id="PQJ96387.1"/>
    </source>
</evidence>
<evidence type="ECO:0000256" key="10">
    <source>
        <dbReference type="ARBA" id="ARBA00023136"/>
    </source>
</evidence>
<dbReference type="PROSITE" id="PS51012">
    <property type="entry name" value="ABC_TM2"/>
    <property type="match status" value="1"/>
</dbReference>
<comment type="subcellular location">
    <subcellularLocation>
        <location evidence="11">Cell inner membrane</location>
        <topology evidence="11">Multi-pass membrane protein</topology>
    </subcellularLocation>
    <subcellularLocation>
        <location evidence="1">Cell membrane</location>
        <topology evidence="1">Multi-pass membrane protein</topology>
    </subcellularLocation>
</comment>
<dbReference type="PANTHER" id="PTHR30413">
    <property type="entry name" value="INNER MEMBRANE TRANSPORT PERMEASE"/>
    <property type="match status" value="1"/>
</dbReference>
<dbReference type="OrthoDB" id="9786910at2"/>
<comment type="similarity">
    <text evidence="2 11">Belongs to the ABC-2 integral membrane protein family.</text>
</comment>
<feature type="transmembrane region" description="Helical" evidence="11">
    <location>
        <begin position="168"/>
        <end position="186"/>
    </location>
</feature>
<feature type="transmembrane region" description="Helical" evidence="11">
    <location>
        <begin position="56"/>
        <end position="76"/>
    </location>
</feature>
<keyword evidence="9" id="KW-0625">Polysaccharide transport</keyword>
<feature type="transmembrane region" description="Helical" evidence="11">
    <location>
        <begin position="97"/>
        <end position="124"/>
    </location>
</feature>
<sequence>MLLSDLVRRDIASRYRGSAFGVLWSLLTPMLMLAIYTFVFSVIFKARWDSADASRIYFATNLFAGMIVHGLLAECLQRAPLLILQNVNYVKRVVFPLELLCWVSLGSALFHALISLIVLLLFFLISNGYLPLTAPLVLLIWLPLALLTLGLSWLLASLGVFLRDISQIMGSVTTILMFLSPVFYPATALPESFRTLLYLNPLTFFIEQTRNVLIIGIAPNWSQWLLALALGMMIAMAGFAWFQKSRRGFADVL</sequence>
<evidence type="ECO:0000256" key="11">
    <source>
        <dbReference type="RuleBase" id="RU361157"/>
    </source>
</evidence>
<keyword evidence="4 11" id="KW-1003">Cell membrane</keyword>
<proteinExistence type="inferred from homology"/>
<keyword evidence="14" id="KW-1185">Reference proteome</keyword>
<evidence type="ECO:0000256" key="3">
    <source>
        <dbReference type="ARBA" id="ARBA00022448"/>
    </source>
</evidence>
<gene>
    <name evidence="13" type="ORF">CXB77_08935</name>
</gene>
<evidence type="ECO:0000313" key="14">
    <source>
        <dbReference type="Proteomes" id="UP000239936"/>
    </source>
</evidence>
<dbReference type="PANTHER" id="PTHR30413:SF10">
    <property type="entry name" value="CAPSULE POLYSACCHARIDE EXPORT INNER-MEMBRANE PROTEIN CTRC"/>
    <property type="match status" value="1"/>
</dbReference>
<feature type="domain" description="ABC transmembrane type-2" evidence="12">
    <location>
        <begin position="20"/>
        <end position="245"/>
    </location>
</feature>
<keyword evidence="7" id="KW-0972">Capsule biogenesis/degradation</keyword>
<feature type="transmembrane region" description="Helical" evidence="11">
    <location>
        <begin position="221"/>
        <end position="242"/>
    </location>
</feature>
<dbReference type="GO" id="GO:0015920">
    <property type="term" value="P:lipopolysaccharide transport"/>
    <property type="evidence" value="ECO:0007669"/>
    <property type="project" value="TreeGrafter"/>
</dbReference>
<dbReference type="Proteomes" id="UP000239936">
    <property type="component" value="Unassembled WGS sequence"/>
</dbReference>
<evidence type="ECO:0000259" key="12">
    <source>
        <dbReference type="PROSITE" id="PS51012"/>
    </source>
</evidence>
<dbReference type="AlphaFoldDB" id="A0A2S7XRN1"/>
<evidence type="ECO:0000256" key="2">
    <source>
        <dbReference type="ARBA" id="ARBA00007783"/>
    </source>
</evidence>
<comment type="caution">
    <text evidence="13">The sequence shown here is derived from an EMBL/GenBank/DDBJ whole genome shotgun (WGS) entry which is preliminary data.</text>
</comment>
<keyword evidence="8 11" id="KW-1133">Transmembrane helix</keyword>
<dbReference type="EMBL" id="PPGH01000035">
    <property type="protein sequence ID" value="PQJ96387.1"/>
    <property type="molecule type" value="Genomic_DNA"/>
</dbReference>
<dbReference type="InterPro" id="IPR000412">
    <property type="entry name" value="ABC_2_transport"/>
</dbReference>
<name>A0A2S7XRN1_9GAMM</name>
<evidence type="ECO:0000256" key="1">
    <source>
        <dbReference type="ARBA" id="ARBA00004651"/>
    </source>
</evidence>
<evidence type="ECO:0000256" key="6">
    <source>
        <dbReference type="ARBA" id="ARBA00022692"/>
    </source>
</evidence>
<evidence type="ECO:0000256" key="5">
    <source>
        <dbReference type="ARBA" id="ARBA00022597"/>
    </source>
</evidence>
<reference evidence="13 14" key="1">
    <citation type="submission" date="2018-01" db="EMBL/GenBank/DDBJ databases">
        <title>The complete genome sequence of Chromatium okenii LaCa, a purple sulfur bacterium with a turbulent life.</title>
        <authorList>
            <person name="Luedin S.M."/>
            <person name="Liechti N."/>
            <person name="Storelli N."/>
            <person name="Danza F."/>
            <person name="Wittwer M."/>
            <person name="Pothier J.F."/>
            <person name="Tonolla M.A."/>
        </authorList>
    </citation>
    <scope>NUCLEOTIDE SEQUENCE [LARGE SCALE GENOMIC DNA]</scope>
    <source>
        <strain evidence="13 14">LaCa</strain>
    </source>
</reference>
<accession>A0A2S7XRN1</accession>
<keyword evidence="6 11" id="KW-0812">Transmembrane</keyword>
<keyword evidence="5" id="KW-0762">Sugar transport</keyword>
<organism evidence="13 14">
    <name type="scientific">Chromatium okenii</name>
    <dbReference type="NCBI Taxonomy" id="61644"/>
    <lineage>
        <taxon>Bacteria</taxon>
        <taxon>Pseudomonadati</taxon>
        <taxon>Pseudomonadota</taxon>
        <taxon>Gammaproteobacteria</taxon>
        <taxon>Chromatiales</taxon>
        <taxon>Chromatiaceae</taxon>
        <taxon>Chromatium</taxon>
    </lineage>
</organism>
<feature type="transmembrane region" description="Helical" evidence="11">
    <location>
        <begin position="21"/>
        <end position="44"/>
    </location>
</feature>
<dbReference type="InterPro" id="IPR013525">
    <property type="entry name" value="ABC2_TM"/>
</dbReference>
<feature type="transmembrane region" description="Helical" evidence="11">
    <location>
        <begin position="136"/>
        <end position="156"/>
    </location>
</feature>
<dbReference type="GO" id="GO:0140359">
    <property type="term" value="F:ABC-type transporter activity"/>
    <property type="evidence" value="ECO:0007669"/>
    <property type="project" value="InterPro"/>
</dbReference>
<evidence type="ECO:0000256" key="7">
    <source>
        <dbReference type="ARBA" id="ARBA00022903"/>
    </source>
</evidence>
<keyword evidence="3 11" id="KW-0813">Transport</keyword>
<dbReference type="Pfam" id="PF01061">
    <property type="entry name" value="ABC2_membrane"/>
    <property type="match status" value="1"/>
</dbReference>
<evidence type="ECO:0000256" key="9">
    <source>
        <dbReference type="ARBA" id="ARBA00023047"/>
    </source>
</evidence>
<dbReference type="GO" id="GO:0043190">
    <property type="term" value="C:ATP-binding cassette (ABC) transporter complex"/>
    <property type="evidence" value="ECO:0007669"/>
    <property type="project" value="InterPro"/>
</dbReference>
<evidence type="ECO:0000256" key="4">
    <source>
        <dbReference type="ARBA" id="ARBA00022475"/>
    </source>
</evidence>
<protein>
    <recommendedName>
        <fullName evidence="11">Transport permease protein</fullName>
    </recommendedName>
</protein>
<dbReference type="PIRSF" id="PIRSF006648">
    <property type="entry name" value="DrrB"/>
    <property type="match status" value="1"/>
</dbReference>
<keyword evidence="10 11" id="KW-0472">Membrane</keyword>
<dbReference type="GO" id="GO:0015774">
    <property type="term" value="P:polysaccharide transport"/>
    <property type="evidence" value="ECO:0007669"/>
    <property type="project" value="UniProtKB-KW"/>
</dbReference>